<feature type="non-terminal residue" evidence="7">
    <location>
        <position position="208"/>
    </location>
</feature>
<evidence type="ECO:0000256" key="2">
    <source>
        <dbReference type="ARBA" id="ARBA00011900"/>
    </source>
</evidence>
<dbReference type="AlphaFoldDB" id="A0A0F8YD56"/>
<comment type="catalytic activity">
    <reaction evidence="6">
        <text>a 2'-deoxyadenosine in DNA + S-adenosyl-L-methionine = an N(6)-methyl-2'-deoxyadenosine in DNA + S-adenosyl-L-homocysteine + H(+)</text>
        <dbReference type="Rhea" id="RHEA:15197"/>
        <dbReference type="Rhea" id="RHEA-COMP:12418"/>
        <dbReference type="Rhea" id="RHEA-COMP:12419"/>
        <dbReference type="ChEBI" id="CHEBI:15378"/>
        <dbReference type="ChEBI" id="CHEBI:57856"/>
        <dbReference type="ChEBI" id="CHEBI:59789"/>
        <dbReference type="ChEBI" id="CHEBI:90615"/>
        <dbReference type="ChEBI" id="CHEBI:90616"/>
        <dbReference type="EC" id="2.1.1.72"/>
    </reaction>
</comment>
<comment type="caution">
    <text evidence="7">The sequence shown here is derived from an EMBL/GenBank/DDBJ whole genome shotgun (WGS) entry which is preliminary data.</text>
</comment>
<dbReference type="PANTHER" id="PTHR30481:SF4">
    <property type="entry name" value="SITE-SPECIFIC DNA-METHYLTRANSFERASE (ADENINE-SPECIFIC)"/>
    <property type="match status" value="1"/>
</dbReference>
<dbReference type="InterPro" id="IPR012327">
    <property type="entry name" value="MeTrfase_D12"/>
</dbReference>
<proteinExistence type="inferred from homology"/>
<organism evidence="7">
    <name type="scientific">marine sediment metagenome</name>
    <dbReference type="NCBI Taxonomy" id="412755"/>
    <lineage>
        <taxon>unclassified sequences</taxon>
        <taxon>metagenomes</taxon>
        <taxon>ecological metagenomes</taxon>
    </lineage>
</organism>
<evidence type="ECO:0000256" key="4">
    <source>
        <dbReference type="ARBA" id="ARBA00022679"/>
    </source>
</evidence>
<evidence type="ECO:0000313" key="7">
    <source>
        <dbReference type="EMBL" id="KKK46021.1"/>
    </source>
</evidence>
<keyword evidence="4" id="KW-0808">Transferase</keyword>
<evidence type="ECO:0000256" key="1">
    <source>
        <dbReference type="ARBA" id="ARBA00006594"/>
    </source>
</evidence>
<dbReference type="Gene3D" id="1.10.1020.10">
    <property type="entry name" value="Adenine-specific Methyltransferase, Domain 2"/>
    <property type="match status" value="1"/>
</dbReference>
<reference evidence="7" key="1">
    <citation type="journal article" date="2015" name="Nature">
        <title>Complex archaea that bridge the gap between prokaryotes and eukaryotes.</title>
        <authorList>
            <person name="Spang A."/>
            <person name="Saw J.H."/>
            <person name="Jorgensen S.L."/>
            <person name="Zaremba-Niedzwiedzka K."/>
            <person name="Martijn J."/>
            <person name="Lind A.E."/>
            <person name="van Eijk R."/>
            <person name="Schleper C."/>
            <person name="Guy L."/>
            <person name="Ettema T.J."/>
        </authorList>
    </citation>
    <scope>NUCLEOTIDE SEQUENCE</scope>
</reference>
<dbReference type="SUPFAM" id="SSF53335">
    <property type="entry name" value="S-adenosyl-L-methionine-dependent methyltransferases"/>
    <property type="match status" value="1"/>
</dbReference>
<evidence type="ECO:0000256" key="5">
    <source>
        <dbReference type="ARBA" id="ARBA00022691"/>
    </source>
</evidence>
<evidence type="ECO:0000256" key="3">
    <source>
        <dbReference type="ARBA" id="ARBA00022603"/>
    </source>
</evidence>
<accession>A0A0F8YD56</accession>
<dbReference type="PANTHER" id="PTHR30481">
    <property type="entry name" value="DNA ADENINE METHYLASE"/>
    <property type="match status" value="1"/>
</dbReference>
<sequence length="208" mass="23694">MQPFIRYLGGKTRLAKTIVAEIPPHKVYVEPMVGGGSIYFAKEPVKREIISDSDPNLMRFYSALKKQEIKRCNNTPNRKKLLKIRDKRKAGKSLSPCEYIYLNKISFGGKATSFDPSSLWKCKGKSARTCGYTSKDQGKYAHRLSKTRLERGDFRKAIAKYDSKDTLFYLDPPYAGTTVDGYLENDLQPEDVKKAVDKIKGKFILSYN</sequence>
<comment type="similarity">
    <text evidence="1">Belongs to the N(4)/N(6)-methyltransferase family.</text>
</comment>
<dbReference type="InterPro" id="IPR029063">
    <property type="entry name" value="SAM-dependent_MTases_sf"/>
</dbReference>
<dbReference type="EC" id="2.1.1.72" evidence="2"/>
<dbReference type="GO" id="GO:0032259">
    <property type="term" value="P:methylation"/>
    <property type="evidence" value="ECO:0007669"/>
    <property type="project" value="UniProtKB-KW"/>
</dbReference>
<evidence type="ECO:0000256" key="6">
    <source>
        <dbReference type="ARBA" id="ARBA00047942"/>
    </source>
</evidence>
<dbReference type="GO" id="GO:1904047">
    <property type="term" value="F:S-adenosyl-L-methionine binding"/>
    <property type="evidence" value="ECO:0007669"/>
    <property type="project" value="TreeGrafter"/>
</dbReference>
<dbReference type="GO" id="GO:0009307">
    <property type="term" value="P:DNA restriction-modification system"/>
    <property type="evidence" value="ECO:0007669"/>
    <property type="project" value="InterPro"/>
</dbReference>
<dbReference type="GO" id="GO:0006298">
    <property type="term" value="P:mismatch repair"/>
    <property type="evidence" value="ECO:0007669"/>
    <property type="project" value="TreeGrafter"/>
</dbReference>
<dbReference type="Pfam" id="PF02086">
    <property type="entry name" value="MethyltransfD12"/>
    <property type="match status" value="1"/>
</dbReference>
<dbReference type="Gene3D" id="3.40.50.150">
    <property type="entry name" value="Vaccinia Virus protein VP39"/>
    <property type="match status" value="1"/>
</dbReference>
<dbReference type="GO" id="GO:0043565">
    <property type="term" value="F:sequence-specific DNA binding"/>
    <property type="evidence" value="ECO:0007669"/>
    <property type="project" value="TreeGrafter"/>
</dbReference>
<name>A0A0F8YD56_9ZZZZ</name>
<keyword evidence="3" id="KW-0489">Methyltransferase</keyword>
<dbReference type="InterPro" id="IPR023095">
    <property type="entry name" value="Ade_MeTrfase_dom_2"/>
</dbReference>
<keyword evidence="5" id="KW-0949">S-adenosyl-L-methionine</keyword>
<dbReference type="GO" id="GO:0009007">
    <property type="term" value="F:site-specific DNA-methyltransferase (adenine-specific) activity"/>
    <property type="evidence" value="ECO:0007669"/>
    <property type="project" value="UniProtKB-EC"/>
</dbReference>
<dbReference type="PRINTS" id="PR00505">
    <property type="entry name" value="D12N6MTFRASE"/>
</dbReference>
<gene>
    <name evidence="7" type="ORF">LCGC14_3164500</name>
</gene>
<dbReference type="EMBL" id="LAZR01070041">
    <property type="protein sequence ID" value="KKK46021.1"/>
    <property type="molecule type" value="Genomic_DNA"/>
</dbReference>
<protein>
    <recommendedName>
        <fullName evidence="2">site-specific DNA-methyltransferase (adenine-specific)</fullName>
        <ecNumber evidence="2">2.1.1.72</ecNumber>
    </recommendedName>
</protein>